<comment type="function">
    <text evidence="2">PPIases accelerate the folding of proteins. It catalyzes the cis-trans isomerization of proline imidic peptide bonds in oligopeptides.</text>
</comment>
<dbReference type="GO" id="GO:0016018">
    <property type="term" value="F:cyclosporin A binding"/>
    <property type="evidence" value="ECO:0007669"/>
    <property type="project" value="TreeGrafter"/>
</dbReference>
<dbReference type="PRINTS" id="PR00153">
    <property type="entry name" value="CSAPPISMRASE"/>
</dbReference>
<dbReference type="InterPro" id="IPR029000">
    <property type="entry name" value="Cyclophilin-like_dom_sf"/>
</dbReference>
<keyword evidence="5" id="KW-1185">Reference proteome</keyword>
<comment type="catalytic activity">
    <reaction evidence="2">
        <text>[protein]-peptidylproline (omega=180) = [protein]-peptidylproline (omega=0)</text>
        <dbReference type="Rhea" id="RHEA:16237"/>
        <dbReference type="Rhea" id="RHEA-COMP:10747"/>
        <dbReference type="Rhea" id="RHEA-COMP:10748"/>
        <dbReference type="ChEBI" id="CHEBI:83833"/>
        <dbReference type="ChEBI" id="CHEBI:83834"/>
        <dbReference type="EC" id="5.2.1.8"/>
    </reaction>
</comment>
<name>A0A835DEA7_TETSI</name>
<dbReference type="EC" id="5.2.1.8" evidence="2"/>
<reference evidence="4 5" key="1">
    <citation type="submission" date="2020-04" db="EMBL/GenBank/DDBJ databases">
        <title>Plant Genome Project.</title>
        <authorList>
            <person name="Zhang R.-G."/>
        </authorList>
    </citation>
    <scope>NUCLEOTIDE SEQUENCE [LARGE SCALE GENOMIC DNA]</scope>
    <source>
        <strain evidence="4">YNK0</strain>
        <tissue evidence="4">Leaf</tissue>
    </source>
</reference>
<organism evidence="4 5">
    <name type="scientific">Tetracentron sinense</name>
    <name type="common">Spur-leaf</name>
    <dbReference type="NCBI Taxonomy" id="13715"/>
    <lineage>
        <taxon>Eukaryota</taxon>
        <taxon>Viridiplantae</taxon>
        <taxon>Streptophyta</taxon>
        <taxon>Embryophyta</taxon>
        <taxon>Tracheophyta</taxon>
        <taxon>Spermatophyta</taxon>
        <taxon>Magnoliopsida</taxon>
        <taxon>Trochodendrales</taxon>
        <taxon>Trochodendraceae</taxon>
        <taxon>Tetracentron</taxon>
    </lineage>
</organism>
<dbReference type="AlphaFoldDB" id="A0A835DEA7"/>
<dbReference type="SUPFAM" id="SSF50891">
    <property type="entry name" value="Cyclophilin-like"/>
    <property type="match status" value="1"/>
</dbReference>
<protein>
    <recommendedName>
        <fullName evidence="2">Peptidyl-prolyl cis-trans isomerase</fullName>
        <shortName evidence="2">PPIase</shortName>
        <ecNumber evidence="2">5.2.1.8</ecNumber>
    </recommendedName>
</protein>
<dbReference type="Pfam" id="PF00160">
    <property type="entry name" value="Pro_isomerase"/>
    <property type="match status" value="1"/>
</dbReference>
<proteinExistence type="inferred from homology"/>
<gene>
    <name evidence="4" type="ORF">HHK36_015879</name>
</gene>
<evidence type="ECO:0000259" key="3">
    <source>
        <dbReference type="PROSITE" id="PS50072"/>
    </source>
</evidence>
<feature type="domain" description="PPIase cyclophilin-type" evidence="3">
    <location>
        <begin position="129"/>
        <end position="195"/>
    </location>
</feature>
<dbReference type="InterPro" id="IPR002130">
    <property type="entry name" value="Cyclophilin-type_PPIase_dom"/>
</dbReference>
<dbReference type="PANTHER" id="PTHR11071">
    <property type="entry name" value="PEPTIDYL-PROLYL CIS-TRANS ISOMERASE"/>
    <property type="match status" value="1"/>
</dbReference>
<accession>A0A835DEA7</accession>
<dbReference type="OrthoDB" id="193499at2759"/>
<dbReference type="EMBL" id="JABCRI010000010">
    <property type="protein sequence ID" value="KAF8400006.1"/>
    <property type="molecule type" value="Genomic_DNA"/>
</dbReference>
<evidence type="ECO:0000313" key="5">
    <source>
        <dbReference type="Proteomes" id="UP000655225"/>
    </source>
</evidence>
<dbReference type="GO" id="GO:0003755">
    <property type="term" value="F:peptidyl-prolyl cis-trans isomerase activity"/>
    <property type="evidence" value="ECO:0007669"/>
    <property type="project" value="UniProtKB-UniRule"/>
</dbReference>
<dbReference type="PANTHER" id="PTHR11071:SF561">
    <property type="entry name" value="PEPTIDYL-PROLYL CIS-TRANS ISOMERASE D-RELATED"/>
    <property type="match status" value="1"/>
</dbReference>
<evidence type="ECO:0000256" key="1">
    <source>
        <dbReference type="ARBA" id="ARBA00007365"/>
    </source>
</evidence>
<comment type="similarity">
    <text evidence="1 2">Belongs to the cyclophilin-type PPIase family.</text>
</comment>
<sequence>MFSNYVNALRDPISRRRRRASSPARCVVSLLHLLHFVLVKEDLVSLARLGPPLRLFICRRLSLKLPSNEDDANESPCEDVDRDEGGAVGYGWDDLRLKVMGRGSVQQQGEGAAEATAGRKRRGKSCSRVISTANAGPNTNGSQFFICTVKTPWLDQRHVVLGQVLEGMDIVKLIESQETDRGDRPKKVVIGDCGELPIV</sequence>
<dbReference type="PROSITE" id="PS50072">
    <property type="entry name" value="CSA_PPIASE_2"/>
    <property type="match status" value="1"/>
</dbReference>
<evidence type="ECO:0000256" key="2">
    <source>
        <dbReference type="RuleBase" id="RU363019"/>
    </source>
</evidence>
<comment type="caution">
    <text evidence="4">The sequence shown here is derived from an EMBL/GenBank/DDBJ whole genome shotgun (WGS) entry which is preliminary data.</text>
</comment>
<keyword evidence="2" id="KW-0697">Rotamase</keyword>
<dbReference type="Gene3D" id="2.40.100.10">
    <property type="entry name" value="Cyclophilin-like"/>
    <property type="match status" value="1"/>
</dbReference>
<dbReference type="GO" id="GO:0005737">
    <property type="term" value="C:cytoplasm"/>
    <property type="evidence" value="ECO:0007669"/>
    <property type="project" value="TreeGrafter"/>
</dbReference>
<keyword evidence="2" id="KW-0413">Isomerase</keyword>
<dbReference type="Proteomes" id="UP000655225">
    <property type="component" value="Unassembled WGS sequence"/>
</dbReference>
<dbReference type="GO" id="GO:0006457">
    <property type="term" value="P:protein folding"/>
    <property type="evidence" value="ECO:0007669"/>
    <property type="project" value="TreeGrafter"/>
</dbReference>
<evidence type="ECO:0000313" key="4">
    <source>
        <dbReference type="EMBL" id="KAF8400006.1"/>
    </source>
</evidence>